<dbReference type="PANTHER" id="PTHR24250">
    <property type="entry name" value="CHYMOTRYPSIN-RELATED"/>
    <property type="match status" value="1"/>
</dbReference>
<dbReference type="GO" id="GO:0004252">
    <property type="term" value="F:serine-type endopeptidase activity"/>
    <property type="evidence" value="ECO:0007669"/>
    <property type="project" value="InterPro"/>
</dbReference>
<dbReference type="AlphaFoldDB" id="A0A9P0CQB8"/>
<dbReference type="InterPro" id="IPR001314">
    <property type="entry name" value="Peptidase_S1A"/>
</dbReference>
<dbReference type="GO" id="GO:0006508">
    <property type="term" value="P:proteolysis"/>
    <property type="evidence" value="ECO:0007669"/>
    <property type="project" value="InterPro"/>
</dbReference>
<keyword evidence="5" id="KW-1185">Reference proteome</keyword>
<protein>
    <recommendedName>
        <fullName evidence="3">Peptidase S1 domain-containing protein</fullName>
    </recommendedName>
</protein>
<reference evidence="4" key="1">
    <citation type="submission" date="2022-01" db="EMBL/GenBank/DDBJ databases">
        <authorList>
            <person name="King R."/>
        </authorList>
    </citation>
    <scope>NUCLEOTIDE SEQUENCE</scope>
</reference>
<accession>A0A9P0CQB8</accession>
<dbReference type="PROSITE" id="PS50240">
    <property type="entry name" value="TRYPSIN_DOM"/>
    <property type="match status" value="1"/>
</dbReference>
<keyword evidence="1" id="KW-1015">Disulfide bond</keyword>
<keyword evidence="2" id="KW-0732">Signal</keyword>
<dbReference type="FunFam" id="2.40.10.10:FF:000068">
    <property type="entry name" value="transmembrane protease serine 2"/>
    <property type="match status" value="1"/>
</dbReference>
<gene>
    <name evidence="4" type="ORF">PSYICH_LOCUS3877</name>
</gene>
<dbReference type="OrthoDB" id="10061449at2759"/>
<evidence type="ECO:0000313" key="4">
    <source>
        <dbReference type="EMBL" id="CAH1102782.1"/>
    </source>
</evidence>
<dbReference type="InterPro" id="IPR043504">
    <property type="entry name" value="Peptidase_S1_PA_chymotrypsin"/>
</dbReference>
<feature type="domain" description="Peptidase S1" evidence="3">
    <location>
        <begin position="26"/>
        <end position="288"/>
    </location>
</feature>
<dbReference type="PROSITE" id="PS00134">
    <property type="entry name" value="TRYPSIN_HIS"/>
    <property type="match status" value="1"/>
</dbReference>
<dbReference type="SMART" id="SM00020">
    <property type="entry name" value="Tryp_SPc"/>
    <property type="match status" value="1"/>
</dbReference>
<dbReference type="InterPro" id="IPR009003">
    <property type="entry name" value="Peptidase_S1_PA"/>
</dbReference>
<name>A0A9P0CQB8_9CUCU</name>
<dbReference type="EMBL" id="OV651825">
    <property type="protein sequence ID" value="CAH1102782.1"/>
    <property type="molecule type" value="Genomic_DNA"/>
</dbReference>
<proteinExistence type="predicted"/>
<dbReference type="Pfam" id="PF00089">
    <property type="entry name" value="Trypsin"/>
    <property type="match status" value="1"/>
</dbReference>
<dbReference type="PRINTS" id="PR00722">
    <property type="entry name" value="CHYMOTRYPSIN"/>
</dbReference>
<sequence>MKVIVSIIFLIAALAVDATPHNPVGITGGTNANFGEFPFIVSLQTEGCHRANASATIHTCSGTIISPNYILTAAHCVNKQNGSMKVLKIVAGLVDIEGGDETYRQDVGIESIVIHPDYETTYEQFGYMAPSDLAIVKLNQSLTFNEVVGSISLPEEDAQLDDNADVQFVGWGDHVCWTEKPTRLQTTKYNIINYETCYLACLALFYDNDKLVTVDEDLSLCTGPLNNGTRVNVAGDSGGPLIKDGLVYGLHSWIFVYYNAAIDHDMKGPSGIFVKLSSYISWIKENVDDL</sequence>
<evidence type="ECO:0000259" key="3">
    <source>
        <dbReference type="PROSITE" id="PS50240"/>
    </source>
</evidence>
<dbReference type="Gene3D" id="2.40.10.10">
    <property type="entry name" value="Trypsin-like serine proteases"/>
    <property type="match status" value="1"/>
</dbReference>
<feature type="chain" id="PRO_5040371863" description="Peptidase S1 domain-containing protein" evidence="2">
    <location>
        <begin position="19"/>
        <end position="290"/>
    </location>
</feature>
<dbReference type="SUPFAM" id="SSF50494">
    <property type="entry name" value="Trypsin-like serine proteases"/>
    <property type="match status" value="1"/>
</dbReference>
<dbReference type="Proteomes" id="UP001153636">
    <property type="component" value="Chromosome 13"/>
</dbReference>
<dbReference type="InterPro" id="IPR018114">
    <property type="entry name" value="TRYPSIN_HIS"/>
</dbReference>
<dbReference type="CDD" id="cd00190">
    <property type="entry name" value="Tryp_SPc"/>
    <property type="match status" value="1"/>
</dbReference>
<organism evidence="4 5">
    <name type="scientific">Psylliodes chrysocephalus</name>
    <dbReference type="NCBI Taxonomy" id="3402493"/>
    <lineage>
        <taxon>Eukaryota</taxon>
        <taxon>Metazoa</taxon>
        <taxon>Ecdysozoa</taxon>
        <taxon>Arthropoda</taxon>
        <taxon>Hexapoda</taxon>
        <taxon>Insecta</taxon>
        <taxon>Pterygota</taxon>
        <taxon>Neoptera</taxon>
        <taxon>Endopterygota</taxon>
        <taxon>Coleoptera</taxon>
        <taxon>Polyphaga</taxon>
        <taxon>Cucujiformia</taxon>
        <taxon>Chrysomeloidea</taxon>
        <taxon>Chrysomelidae</taxon>
        <taxon>Galerucinae</taxon>
        <taxon>Alticini</taxon>
        <taxon>Psylliodes</taxon>
    </lineage>
</organism>
<feature type="signal peptide" evidence="2">
    <location>
        <begin position="1"/>
        <end position="18"/>
    </location>
</feature>
<evidence type="ECO:0000313" key="5">
    <source>
        <dbReference type="Proteomes" id="UP001153636"/>
    </source>
</evidence>
<dbReference type="InterPro" id="IPR001254">
    <property type="entry name" value="Trypsin_dom"/>
</dbReference>
<evidence type="ECO:0000256" key="1">
    <source>
        <dbReference type="ARBA" id="ARBA00023157"/>
    </source>
</evidence>
<evidence type="ECO:0000256" key="2">
    <source>
        <dbReference type="SAM" id="SignalP"/>
    </source>
</evidence>
<dbReference type="PANTHER" id="PTHR24250:SF27">
    <property type="entry name" value="ELASTASE 2 LIKE"/>
    <property type="match status" value="1"/>
</dbReference>